<dbReference type="AlphaFoldDB" id="A0A951PEZ6"/>
<dbReference type="InterPro" id="IPR050703">
    <property type="entry name" value="Flavin_MAO"/>
</dbReference>
<feature type="domain" description="Amine oxidase" evidence="5">
    <location>
        <begin position="32"/>
        <end position="467"/>
    </location>
</feature>
<evidence type="ECO:0000259" key="5">
    <source>
        <dbReference type="Pfam" id="PF01593"/>
    </source>
</evidence>
<feature type="binding site" evidence="4">
    <location>
        <begin position="52"/>
        <end position="53"/>
    </location>
    <ligand>
        <name>FAD</name>
        <dbReference type="ChEBI" id="CHEBI:57692"/>
    </ligand>
</feature>
<comment type="cofactor">
    <cofactor evidence="1">
        <name>FAD</name>
        <dbReference type="ChEBI" id="CHEBI:57692"/>
    </cofactor>
</comment>
<comment type="caution">
    <text evidence="6">The sequence shown here is derived from an EMBL/GenBank/DDBJ whole genome shotgun (WGS) entry which is preliminary data.</text>
</comment>
<dbReference type="SUPFAM" id="SSF51905">
    <property type="entry name" value="FAD/NAD(P)-binding domain"/>
    <property type="match status" value="1"/>
</dbReference>
<evidence type="ECO:0000256" key="3">
    <source>
        <dbReference type="ARBA" id="ARBA00023002"/>
    </source>
</evidence>
<dbReference type="InterPro" id="IPR001613">
    <property type="entry name" value="Flavin_amine_oxidase"/>
</dbReference>
<dbReference type="InterPro" id="IPR036188">
    <property type="entry name" value="FAD/NAD-bd_sf"/>
</dbReference>
<dbReference type="InterPro" id="IPR002937">
    <property type="entry name" value="Amino_oxidase"/>
</dbReference>
<evidence type="ECO:0000256" key="1">
    <source>
        <dbReference type="ARBA" id="ARBA00001974"/>
    </source>
</evidence>
<protein>
    <submittedName>
        <fullName evidence="6">Flavin monoamine oxidase family protein</fullName>
    </submittedName>
</protein>
<dbReference type="PANTHER" id="PTHR43563">
    <property type="entry name" value="AMINE OXIDASE"/>
    <property type="match status" value="1"/>
</dbReference>
<proteinExistence type="inferred from homology"/>
<reference evidence="6" key="2">
    <citation type="journal article" date="2022" name="Microbiol. Resour. Announc.">
        <title>Metagenome Sequencing to Explore Phylogenomics of Terrestrial Cyanobacteria.</title>
        <authorList>
            <person name="Ward R.D."/>
            <person name="Stajich J.E."/>
            <person name="Johansen J.R."/>
            <person name="Huntemann M."/>
            <person name="Clum A."/>
            <person name="Foster B."/>
            <person name="Foster B."/>
            <person name="Roux S."/>
            <person name="Palaniappan K."/>
            <person name="Varghese N."/>
            <person name="Mukherjee S."/>
            <person name="Reddy T.B.K."/>
            <person name="Daum C."/>
            <person name="Copeland A."/>
            <person name="Chen I.A."/>
            <person name="Ivanova N.N."/>
            <person name="Kyrpides N.C."/>
            <person name="Shapiro N."/>
            <person name="Eloe-Fadrosh E.A."/>
            <person name="Pietrasiak N."/>
        </authorList>
    </citation>
    <scope>NUCLEOTIDE SEQUENCE</scope>
    <source>
        <strain evidence="6">GSE-TBD4-15B</strain>
    </source>
</reference>
<gene>
    <name evidence="6" type="ORF">KME07_21970</name>
</gene>
<evidence type="ECO:0000256" key="4">
    <source>
        <dbReference type="PIRSR" id="PIRSR601613-1"/>
    </source>
</evidence>
<dbReference type="Gene3D" id="3.50.50.60">
    <property type="entry name" value="FAD/NAD(P)-binding domain"/>
    <property type="match status" value="1"/>
</dbReference>
<feature type="binding site" evidence="4">
    <location>
        <position position="444"/>
    </location>
    <ligand>
        <name>FAD</name>
        <dbReference type="ChEBI" id="CHEBI:57692"/>
    </ligand>
</feature>
<reference evidence="6" key="1">
    <citation type="submission" date="2021-05" db="EMBL/GenBank/DDBJ databases">
        <authorList>
            <person name="Pietrasiak N."/>
            <person name="Ward R."/>
            <person name="Stajich J.E."/>
            <person name="Kurbessoian T."/>
        </authorList>
    </citation>
    <scope>NUCLEOTIDE SEQUENCE</scope>
    <source>
        <strain evidence="6">GSE-TBD4-15B</strain>
    </source>
</reference>
<dbReference type="PANTHER" id="PTHR43563:SF1">
    <property type="entry name" value="AMINE OXIDASE [FLAVIN-CONTAINING] B"/>
    <property type="match status" value="1"/>
</dbReference>
<dbReference type="GO" id="GO:0016491">
    <property type="term" value="F:oxidoreductase activity"/>
    <property type="evidence" value="ECO:0007669"/>
    <property type="project" value="UniProtKB-KW"/>
</dbReference>
<dbReference type="SUPFAM" id="SSF54373">
    <property type="entry name" value="FAD-linked reductases, C-terminal domain"/>
    <property type="match status" value="1"/>
</dbReference>
<accession>A0A951PEZ6</accession>
<name>A0A951PEZ6_9CYAN</name>
<evidence type="ECO:0000313" key="6">
    <source>
        <dbReference type="EMBL" id="MBW4468102.1"/>
    </source>
</evidence>
<keyword evidence="3" id="KW-0560">Oxidoreductase</keyword>
<evidence type="ECO:0000256" key="2">
    <source>
        <dbReference type="ARBA" id="ARBA00005995"/>
    </source>
</evidence>
<sequence>MQESEAFILEKERIMLAKNSNSYDCVVVGAGLAGLMAARNLQRSGQTVLVIEARDRVGGRMHGEQLPSGQWIDRGGQWVGSTQDRFLALLDEYQIRRFPSPSEGKKVFLYDGNRYEFDGFFQGLPEGEPPGVREADWQDAMTAWERFDALTKIFPPGHPQQTEQNQKLDSQTFAQWIAENTQTAFGHWYFSYMARAVGFLGPAEPSQVSLLHVLWGQNCAPQSEHPEAELLHGGAGQIPGKIVAELDHQVRLGEPVLQINHHAAGVEILTAKGQYAAQYVVVSMPPHLAGRIIYHPPLPPLREQLTQRVPMGCCAKILVSYDRPFWREKGLAGIGLGNCEWIELCADSSDPETGVGVIATFVVGDRYRRWQAMHDADRQAAVLSDLANYFGDRALTPASYDEVDWPSDPWAGGGYAAFMPPGVWTSFGEALAAPVGRIYWAGTEMADRWPGFFEGAVRTGEAAAESIRALLQNSPRQETV</sequence>
<dbReference type="Gene3D" id="3.90.660.10">
    <property type="match status" value="1"/>
</dbReference>
<dbReference type="Pfam" id="PF01593">
    <property type="entry name" value="Amino_oxidase"/>
    <property type="match status" value="1"/>
</dbReference>
<evidence type="ECO:0000313" key="7">
    <source>
        <dbReference type="Proteomes" id="UP000707356"/>
    </source>
</evidence>
<feature type="binding site" evidence="4">
    <location>
        <position position="256"/>
    </location>
    <ligand>
        <name>FAD</name>
        <dbReference type="ChEBI" id="CHEBI:57692"/>
    </ligand>
</feature>
<dbReference type="EMBL" id="JAHHHV010000084">
    <property type="protein sequence ID" value="MBW4468102.1"/>
    <property type="molecule type" value="Genomic_DNA"/>
</dbReference>
<feature type="binding site" evidence="4">
    <location>
        <position position="361"/>
    </location>
    <ligand>
        <name>substrate</name>
    </ligand>
</feature>
<dbReference type="PRINTS" id="PR00757">
    <property type="entry name" value="AMINEOXDASEF"/>
</dbReference>
<comment type="similarity">
    <text evidence="2">Belongs to the flavin monoamine oxidase family.</text>
</comment>
<dbReference type="Gene3D" id="1.10.405.10">
    <property type="entry name" value="Guanine Nucleotide Dissociation Inhibitor, domain 1"/>
    <property type="match status" value="1"/>
</dbReference>
<organism evidence="6 7">
    <name type="scientific">Pegethrix bostrychoides GSE-TBD4-15B</name>
    <dbReference type="NCBI Taxonomy" id="2839662"/>
    <lineage>
        <taxon>Bacteria</taxon>
        <taxon>Bacillati</taxon>
        <taxon>Cyanobacteriota</taxon>
        <taxon>Cyanophyceae</taxon>
        <taxon>Oculatellales</taxon>
        <taxon>Oculatellaceae</taxon>
        <taxon>Pegethrix</taxon>
    </lineage>
</organism>
<dbReference type="Proteomes" id="UP000707356">
    <property type="component" value="Unassembled WGS sequence"/>
</dbReference>